<feature type="coiled-coil region" evidence="1">
    <location>
        <begin position="47"/>
        <end position="123"/>
    </location>
</feature>
<dbReference type="Proteomes" id="UP000670527">
    <property type="component" value="Unassembled WGS sequence"/>
</dbReference>
<dbReference type="InterPro" id="IPR010090">
    <property type="entry name" value="Phage_tape_meas"/>
</dbReference>
<evidence type="ECO:0000256" key="1">
    <source>
        <dbReference type="SAM" id="Coils"/>
    </source>
</evidence>
<dbReference type="RefSeq" id="WP_208307260.1">
    <property type="nucleotide sequence ID" value="NZ_JAGETX010000004.1"/>
</dbReference>
<feature type="compositionally biased region" description="Low complexity" evidence="2">
    <location>
        <begin position="621"/>
        <end position="633"/>
    </location>
</feature>
<evidence type="ECO:0000313" key="4">
    <source>
        <dbReference type="EMBL" id="MBO3270742.1"/>
    </source>
</evidence>
<evidence type="ECO:0000313" key="5">
    <source>
        <dbReference type="Proteomes" id="UP000670527"/>
    </source>
</evidence>
<dbReference type="EMBL" id="JAGETX010000004">
    <property type="protein sequence ID" value="MBO3270742.1"/>
    <property type="molecule type" value="Genomic_DNA"/>
</dbReference>
<sequence>MAVDKEKRELEIILNAQQANASIKEMGAGVALMKNQLEKMAADDPRRAQLQKDFQELSKRVGEARAENRTYQKSVEELAEEERKLNEQNQQVILNGKKVSASFNEMDQAAKLLEAQLKDLSADDPGRKKMVQDYQDLQQRIGLVKTELGETAEKGFTMKDALMFAGVDLGLSAAVDIVKEFGAEIAQTVKEFGELRSNVNGLTGATGEELDQLTTGVAGLAKSFNKEYDEILVASNALSKQMGISQKEALDLIEKGFVSGADVNGEFLDQLKEYPAQFKAAGLSASEFVAVISKSQTDGVFSDKGADLVKEFGLRIREQTSATKDAMFAAFGPEFTETLLDGVNKGTISTTEALQRISKEMDTTKLTAAQAQTVIADVFGGPGEDAGLDYIKSLQNVGTGIDELIDKTNPYIQRQQALIDSNKELAGVQNDLAKEFEGGSSIMDRLSNQAMTVLYSMVLSLVAVFKEIFSPLQDVWNAFLELGESLGIFSKEGITARDIGEAIGAVFRALLTPTRFLISALAEGAKWFIDWAKNSEVARVAILALTFPIRAFFELLTNGPAYFAGFTAAAETAFTRIGSAIKMALRGDFDGAKAEFGKLGGDAAASFQKAFSDAMSKKSPDAPTAAPAAPGEEPTLRAAGGDGTTQKERDDAAKAAEAAAKKRQQERDKADKDRLDATKRWVAEEGELLKGRDALLDQLDRQSMTDQEARRQAQRDKLFADADARVAKLTGTELDYTEQVKGIVEARNLALRELADKFEEEDEKKRQDALAEQLAMNAAEEEVKMAEEEVKLANGVLNEQTFQDAIYAVKKAAAERELALLQEKGGVESAEYAKASAAKLKEEAAYITKKKALDNELVKFEMLVGAAKKLLTTEEVAFLGEAFGKKSGIYKAAIAAQKAVAIAEIGIGLSKQFAANAEAGAKISALFPPASIGLGTAYTIGANVASTVSAGVATAKVLGFRTGGATGAAGMGKEVGLQVGSNGKLVDSDGFAVAGVVHENEYVIPAWLRQDPQVIQMEQYLEARRMRGYLGGGATSGDVVPAAPGAVVGGESQLVQLLTELVTVQRQQNDRMDTWARDLKVIQSLYEFDQEYGTYKKVNNESGIR</sequence>
<protein>
    <submittedName>
        <fullName evidence="4">Phage tail tape measure protein</fullName>
    </submittedName>
</protein>
<feature type="domain" description="Phage tail tape measure protein" evidence="3">
    <location>
        <begin position="178"/>
        <end position="380"/>
    </location>
</feature>
<feature type="compositionally biased region" description="Basic and acidic residues" evidence="2">
    <location>
        <begin position="645"/>
        <end position="673"/>
    </location>
</feature>
<evidence type="ECO:0000259" key="3">
    <source>
        <dbReference type="Pfam" id="PF10145"/>
    </source>
</evidence>
<evidence type="ECO:0000256" key="2">
    <source>
        <dbReference type="SAM" id="MobiDB-lite"/>
    </source>
</evidence>
<comment type="caution">
    <text evidence="4">The sequence shown here is derived from an EMBL/GenBank/DDBJ whole genome shotgun (WGS) entry which is preliminary data.</text>
</comment>
<gene>
    <name evidence="4" type="ORF">J4D97_08790</name>
</gene>
<feature type="coiled-coil region" evidence="1">
    <location>
        <begin position="769"/>
        <end position="796"/>
    </location>
</feature>
<keyword evidence="1" id="KW-0175">Coiled coil</keyword>
<feature type="region of interest" description="Disordered" evidence="2">
    <location>
        <begin position="614"/>
        <end position="673"/>
    </location>
</feature>
<keyword evidence="5" id="KW-1185">Reference proteome</keyword>
<organism evidence="4 5">
    <name type="scientific">Hymenobacter defluvii</name>
    <dbReference type="NCBI Taxonomy" id="2054411"/>
    <lineage>
        <taxon>Bacteria</taxon>
        <taxon>Pseudomonadati</taxon>
        <taxon>Bacteroidota</taxon>
        <taxon>Cytophagia</taxon>
        <taxon>Cytophagales</taxon>
        <taxon>Hymenobacteraceae</taxon>
        <taxon>Hymenobacter</taxon>
    </lineage>
</organism>
<dbReference type="Pfam" id="PF10145">
    <property type="entry name" value="PhageMin_Tail"/>
    <property type="match status" value="1"/>
</dbReference>
<proteinExistence type="predicted"/>
<name>A0ABS3TAQ9_9BACT</name>
<accession>A0ABS3TAQ9</accession>
<reference evidence="4 5" key="1">
    <citation type="submission" date="2021-03" db="EMBL/GenBank/DDBJ databases">
        <authorList>
            <person name="Kim M.K."/>
        </authorList>
    </citation>
    <scope>NUCLEOTIDE SEQUENCE [LARGE SCALE GENOMIC DNA]</scope>
    <source>
        <strain evidence="4 5">BT507</strain>
    </source>
</reference>